<accession>H6RNX5</accession>
<gene>
    <name evidence="2" type="ordered locus">BLASA_0475</name>
</gene>
<proteinExistence type="predicted"/>
<keyword evidence="3" id="KW-1185">Reference proteome</keyword>
<evidence type="ECO:0000256" key="1">
    <source>
        <dbReference type="SAM" id="MobiDB-lite"/>
    </source>
</evidence>
<evidence type="ECO:0000313" key="3">
    <source>
        <dbReference type="Proteomes" id="UP000007517"/>
    </source>
</evidence>
<dbReference type="OrthoDB" id="5187730at2"/>
<feature type="compositionally biased region" description="Basic and acidic residues" evidence="1">
    <location>
        <begin position="8"/>
        <end position="26"/>
    </location>
</feature>
<dbReference type="STRING" id="1146883.BLASA_0475"/>
<dbReference type="HOGENOM" id="CLU_2106182_0_0_11"/>
<dbReference type="AlphaFoldDB" id="H6RNX5"/>
<dbReference type="Proteomes" id="UP000007517">
    <property type="component" value="Chromosome"/>
</dbReference>
<dbReference type="KEGG" id="bsd:BLASA_0475"/>
<protein>
    <submittedName>
        <fullName evidence="2">Uncharacterized protein</fullName>
    </submittedName>
</protein>
<organism evidence="2 3">
    <name type="scientific">Blastococcus saxobsidens (strain DD2)</name>
    <dbReference type="NCBI Taxonomy" id="1146883"/>
    <lineage>
        <taxon>Bacteria</taxon>
        <taxon>Bacillati</taxon>
        <taxon>Actinomycetota</taxon>
        <taxon>Actinomycetes</taxon>
        <taxon>Geodermatophilales</taxon>
        <taxon>Geodermatophilaceae</taxon>
        <taxon>Blastococcus</taxon>
    </lineage>
</organism>
<reference evidence="2 3" key="1">
    <citation type="journal article" date="2012" name="J. Bacteriol.">
        <title>Genome Sequence of Blastococcus saxobsidens DD2, a Stone-Inhabiting Bacterium.</title>
        <authorList>
            <person name="Chouaia B."/>
            <person name="Crotti E."/>
            <person name="Brusetti L."/>
            <person name="Daffonchio D."/>
            <person name="Essoussi I."/>
            <person name="Nouioui I."/>
            <person name="Sbissi I."/>
            <person name="Ghodhbane-Gtari F."/>
            <person name="Gtari M."/>
            <person name="Vacherie B."/>
            <person name="Barbe V."/>
            <person name="Medigue C."/>
            <person name="Gury J."/>
            <person name="Pujic P."/>
            <person name="Normand P."/>
        </authorList>
    </citation>
    <scope>NUCLEOTIDE SEQUENCE [LARGE SCALE GENOMIC DNA]</scope>
    <source>
        <strain evidence="2 3">DD2</strain>
    </source>
</reference>
<feature type="region of interest" description="Disordered" evidence="1">
    <location>
        <begin position="1"/>
        <end position="26"/>
    </location>
</feature>
<sequence length="134" mass="14820">MRSAGKGPESRGTDEEARDMSQHSEVRPDVVEAIVGVLKGGDAAGLPAGATAEEKTAAKDRYLSEFVAERSKRDRQAQAWELLLTRSYDEPPTWQRIFDDLDPEVHTELGELYDALPVGAQEEYARRYGVPSTV</sequence>
<dbReference type="EMBL" id="FO117623">
    <property type="protein sequence ID" value="CCG01437.1"/>
    <property type="molecule type" value="Genomic_DNA"/>
</dbReference>
<name>H6RNX5_BLASD</name>
<reference evidence="3" key="2">
    <citation type="submission" date="2012-02" db="EMBL/GenBank/DDBJ databases">
        <title>Complete genome sequence of Blastococcus saxobsidens strain DD2.</title>
        <authorList>
            <person name="Genoscope."/>
        </authorList>
    </citation>
    <scope>NUCLEOTIDE SEQUENCE [LARGE SCALE GENOMIC DNA]</scope>
    <source>
        <strain evidence="3">DD2</strain>
    </source>
</reference>
<evidence type="ECO:0000313" key="2">
    <source>
        <dbReference type="EMBL" id="CCG01437.1"/>
    </source>
</evidence>